<feature type="compositionally biased region" description="Low complexity" evidence="3">
    <location>
        <begin position="272"/>
        <end position="285"/>
    </location>
</feature>
<comment type="caution">
    <text evidence="6">The sequence shown here is derived from an EMBL/GenBank/DDBJ whole genome shotgun (WGS) entry which is preliminary data.</text>
</comment>
<feature type="region of interest" description="Disordered" evidence="3">
    <location>
        <begin position="170"/>
        <end position="243"/>
    </location>
</feature>
<feature type="domain" description="CopC" evidence="5">
    <location>
        <begin position="25"/>
        <end position="141"/>
    </location>
</feature>
<dbReference type="Proteomes" id="UP001500888">
    <property type="component" value="Unassembled WGS sequence"/>
</dbReference>
<accession>A0ABP7HB19</accession>
<feature type="compositionally biased region" description="Low complexity" evidence="3">
    <location>
        <begin position="221"/>
        <end position="243"/>
    </location>
</feature>
<keyword evidence="2" id="KW-0186">Copper</keyword>
<dbReference type="Gene3D" id="2.60.40.1220">
    <property type="match status" value="1"/>
</dbReference>
<name>A0ABP7HB19_9ACTN</name>
<feature type="compositionally biased region" description="Low complexity" evidence="3">
    <location>
        <begin position="170"/>
        <end position="192"/>
    </location>
</feature>
<protein>
    <recommendedName>
        <fullName evidence="5">CopC domain-containing protein</fullName>
    </recommendedName>
</protein>
<keyword evidence="7" id="KW-1185">Reference proteome</keyword>
<keyword evidence="1 4" id="KW-0732">Signal</keyword>
<organism evidence="6 7">
    <name type="scientific">Sphaerisporangium flaviroseum</name>
    <dbReference type="NCBI Taxonomy" id="509199"/>
    <lineage>
        <taxon>Bacteria</taxon>
        <taxon>Bacillati</taxon>
        <taxon>Actinomycetota</taxon>
        <taxon>Actinomycetes</taxon>
        <taxon>Streptosporangiales</taxon>
        <taxon>Streptosporangiaceae</taxon>
        <taxon>Sphaerisporangium</taxon>
    </lineage>
</organism>
<dbReference type="InterPro" id="IPR014756">
    <property type="entry name" value="Ig_E-set"/>
</dbReference>
<dbReference type="Pfam" id="PF04234">
    <property type="entry name" value="CopC"/>
    <property type="match status" value="1"/>
</dbReference>
<evidence type="ECO:0000313" key="7">
    <source>
        <dbReference type="Proteomes" id="UP001500888"/>
    </source>
</evidence>
<dbReference type="SUPFAM" id="SSF81296">
    <property type="entry name" value="E set domains"/>
    <property type="match status" value="1"/>
</dbReference>
<feature type="signal peptide" evidence="4">
    <location>
        <begin position="1"/>
        <end position="24"/>
    </location>
</feature>
<evidence type="ECO:0000256" key="3">
    <source>
        <dbReference type="SAM" id="MobiDB-lite"/>
    </source>
</evidence>
<feature type="chain" id="PRO_5046930655" description="CopC domain-containing protein" evidence="4">
    <location>
        <begin position="25"/>
        <end position="311"/>
    </location>
</feature>
<gene>
    <name evidence="6" type="ORF">GCM10022226_06110</name>
</gene>
<dbReference type="InterPro" id="IPR014755">
    <property type="entry name" value="Cu-Rt/internalin_Ig-like"/>
</dbReference>
<proteinExistence type="predicted"/>
<feature type="region of interest" description="Disordered" evidence="3">
    <location>
        <begin position="268"/>
        <end position="311"/>
    </location>
</feature>
<reference evidence="7" key="1">
    <citation type="journal article" date="2019" name="Int. J. Syst. Evol. Microbiol.">
        <title>The Global Catalogue of Microorganisms (GCM) 10K type strain sequencing project: providing services to taxonomists for standard genome sequencing and annotation.</title>
        <authorList>
            <consortium name="The Broad Institute Genomics Platform"/>
            <consortium name="The Broad Institute Genome Sequencing Center for Infectious Disease"/>
            <person name="Wu L."/>
            <person name="Ma J."/>
        </authorList>
    </citation>
    <scope>NUCLEOTIDE SEQUENCE [LARGE SCALE GENOMIC DNA]</scope>
    <source>
        <strain evidence="7">JCM 16908</strain>
    </source>
</reference>
<sequence>MFRVLLPAVLGCAAVAVATSPADAHGQLALSVPAKDSTVAEPLDAVSLYFTEKPRSYAYFTLTAPSGRRVDRPWAHGEPKRLDEPITEYFLVDGSWQPRLYHEGFQVRIPVAHWPEKGTYVVHYWTVASDDDKVRGEVRFTYAGRTTAPPKGWKTPADPPSAALLAAAGETAAGETGADATGAGETGAGEAARPLPGQTPGATPSPGCTPRTMPETGCGDGTSPAGTTPPSAPGAAGESPASSGTDTLVWLLPALLVTGAGVMVARAARPSGAPGTRGQPAPGTRGRPGPGAGPAPRRGADARRAPRARRR</sequence>
<evidence type="ECO:0000313" key="6">
    <source>
        <dbReference type="EMBL" id="GAA3790007.1"/>
    </source>
</evidence>
<evidence type="ECO:0000256" key="4">
    <source>
        <dbReference type="SAM" id="SignalP"/>
    </source>
</evidence>
<evidence type="ECO:0000256" key="2">
    <source>
        <dbReference type="ARBA" id="ARBA00023008"/>
    </source>
</evidence>
<dbReference type="EMBL" id="BAAAZR010000001">
    <property type="protein sequence ID" value="GAA3790007.1"/>
    <property type="molecule type" value="Genomic_DNA"/>
</dbReference>
<evidence type="ECO:0000259" key="5">
    <source>
        <dbReference type="Pfam" id="PF04234"/>
    </source>
</evidence>
<dbReference type="InterPro" id="IPR007348">
    <property type="entry name" value="CopC_dom"/>
</dbReference>
<evidence type="ECO:0000256" key="1">
    <source>
        <dbReference type="ARBA" id="ARBA00022729"/>
    </source>
</evidence>